<dbReference type="Gene3D" id="1.10.3210.10">
    <property type="entry name" value="Hypothetical protein af1432"/>
    <property type="match status" value="1"/>
</dbReference>
<dbReference type="SUPFAM" id="SSF109604">
    <property type="entry name" value="HD-domain/PDEase-like"/>
    <property type="match status" value="1"/>
</dbReference>
<sequence length="177" mass="20013">MEDRTVIKTINAEGIIDQHGYRVSRLCESMGRQLGLTEMAITELSIAGLFHDLGKIAVCRAILEKPGKLTTEEYMEIKCHSEIGYRILGSVKGMETMAEYVLYHHERWDGKGYPRQLKGGEIPLYSRVIGLADAYDAMTNNRSYRKALSKKAAIQELLWNSGTQFDPELVGKFIKIL</sequence>
<dbReference type="AlphaFoldDB" id="A0A7C7D7I2"/>
<comment type="caution">
    <text evidence="3">The sequence shown here is derived from an EMBL/GenBank/DDBJ whole genome shotgun (WGS) entry which is preliminary data.</text>
</comment>
<protein>
    <submittedName>
        <fullName evidence="3">HD-GYP domain-containing protein</fullName>
    </submittedName>
</protein>
<dbReference type="EMBL" id="DUTF01000025">
    <property type="protein sequence ID" value="HHY25339.1"/>
    <property type="molecule type" value="Genomic_DNA"/>
</dbReference>
<proteinExistence type="predicted"/>
<dbReference type="Proteomes" id="UP000553059">
    <property type="component" value="Unassembled WGS sequence"/>
</dbReference>
<dbReference type="InterPro" id="IPR006674">
    <property type="entry name" value="HD_domain"/>
</dbReference>
<evidence type="ECO:0000259" key="1">
    <source>
        <dbReference type="PROSITE" id="PS51831"/>
    </source>
</evidence>
<gene>
    <name evidence="3" type="ORF">GX523_01075</name>
</gene>
<dbReference type="PROSITE" id="PS51832">
    <property type="entry name" value="HD_GYP"/>
    <property type="match status" value="1"/>
</dbReference>
<dbReference type="InterPro" id="IPR003607">
    <property type="entry name" value="HD/PDEase_dom"/>
</dbReference>
<accession>A0A7C7D7I2</accession>
<dbReference type="CDD" id="cd00077">
    <property type="entry name" value="HDc"/>
    <property type="match status" value="1"/>
</dbReference>
<dbReference type="SMART" id="SM00471">
    <property type="entry name" value="HDc"/>
    <property type="match status" value="1"/>
</dbReference>
<name>A0A7C7D7I2_9FIRM</name>
<feature type="domain" description="HD-GYP" evidence="2">
    <location>
        <begin position="1"/>
        <end position="177"/>
    </location>
</feature>
<evidence type="ECO:0000313" key="4">
    <source>
        <dbReference type="Proteomes" id="UP000553059"/>
    </source>
</evidence>
<organism evidence="3 4">
    <name type="scientific">Desulfitobacterium dehalogenans</name>
    <dbReference type="NCBI Taxonomy" id="36854"/>
    <lineage>
        <taxon>Bacteria</taxon>
        <taxon>Bacillati</taxon>
        <taxon>Bacillota</taxon>
        <taxon>Clostridia</taxon>
        <taxon>Eubacteriales</taxon>
        <taxon>Desulfitobacteriaceae</taxon>
        <taxon>Desulfitobacterium</taxon>
    </lineage>
</organism>
<dbReference type="PROSITE" id="PS51831">
    <property type="entry name" value="HD"/>
    <property type="match status" value="1"/>
</dbReference>
<dbReference type="PANTHER" id="PTHR43155:SF2">
    <property type="entry name" value="CYCLIC DI-GMP PHOSPHODIESTERASE PA4108"/>
    <property type="match status" value="1"/>
</dbReference>
<evidence type="ECO:0000259" key="2">
    <source>
        <dbReference type="PROSITE" id="PS51832"/>
    </source>
</evidence>
<reference evidence="3 4" key="1">
    <citation type="journal article" date="2020" name="Biotechnol. Biofuels">
        <title>New insights from the biogas microbiome by comprehensive genome-resolved metagenomics of nearly 1600 species originating from multiple anaerobic digesters.</title>
        <authorList>
            <person name="Campanaro S."/>
            <person name="Treu L."/>
            <person name="Rodriguez-R L.M."/>
            <person name="Kovalovszki A."/>
            <person name="Ziels R.M."/>
            <person name="Maus I."/>
            <person name="Zhu X."/>
            <person name="Kougias P.G."/>
            <person name="Basile A."/>
            <person name="Luo G."/>
            <person name="Schluter A."/>
            <person name="Konstantinidis K.T."/>
            <person name="Angelidaki I."/>
        </authorList>
    </citation>
    <scope>NUCLEOTIDE SEQUENCE [LARGE SCALE GENOMIC DNA]</scope>
    <source>
        <strain evidence="3">AS05jafATM_4</strain>
    </source>
</reference>
<evidence type="ECO:0000313" key="3">
    <source>
        <dbReference type="EMBL" id="HHY25339.1"/>
    </source>
</evidence>
<dbReference type="InterPro" id="IPR037522">
    <property type="entry name" value="HD_GYP_dom"/>
</dbReference>
<dbReference type="Pfam" id="PF13487">
    <property type="entry name" value="HD_5"/>
    <property type="match status" value="1"/>
</dbReference>
<feature type="domain" description="HD" evidence="1">
    <location>
        <begin position="16"/>
        <end position="138"/>
    </location>
</feature>
<dbReference type="PANTHER" id="PTHR43155">
    <property type="entry name" value="CYCLIC DI-GMP PHOSPHODIESTERASE PA4108-RELATED"/>
    <property type="match status" value="1"/>
</dbReference>